<comment type="caution">
    <text evidence="2">The sequence shown here is derived from an EMBL/GenBank/DDBJ whole genome shotgun (WGS) entry which is preliminary data.</text>
</comment>
<dbReference type="Proteomes" id="UP001283341">
    <property type="component" value="Unassembled WGS sequence"/>
</dbReference>
<feature type="region of interest" description="Disordered" evidence="1">
    <location>
        <begin position="1"/>
        <end position="76"/>
    </location>
</feature>
<gene>
    <name evidence="2" type="ORF">B0H66DRAFT_308109</name>
</gene>
<evidence type="ECO:0000313" key="2">
    <source>
        <dbReference type="EMBL" id="KAK3316952.1"/>
    </source>
</evidence>
<feature type="compositionally biased region" description="Polar residues" evidence="1">
    <location>
        <begin position="230"/>
        <end position="253"/>
    </location>
</feature>
<feature type="compositionally biased region" description="Low complexity" evidence="1">
    <location>
        <begin position="48"/>
        <end position="59"/>
    </location>
</feature>
<feature type="region of interest" description="Disordered" evidence="1">
    <location>
        <begin position="146"/>
        <end position="183"/>
    </location>
</feature>
<protein>
    <submittedName>
        <fullName evidence="2">Uncharacterized protein</fullName>
    </submittedName>
</protein>
<accession>A0AAE0M2P4</accession>
<feature type="compositionally biased region" description="Basic and acidic residues" evidence="1">
    <location>
        <begin position="147"/>
        <end position="180"/>
    </location>
</feature>
<name>A0AAE0M2P4_9PEZI</name>
<feature type="region of interest" description="Disordered" evidence="1">
    <location>
        <begin position="230"/>
        <end position="287"/>
    </location>
</feature>
<reference evidence="2" key="1">
    <citation type="journal article" date="2023" name="Mol. Phylogenet. Evol.">
        <title>Genome-scale phylogeny and comparative genomics of the fungal order Sordariales.</title>
        <authorList>
            <person name="Hensen N."/>
            <person name="Bonometti L."/>
            <person name="Westerberg I."/>
            <person name="Brannstrom I.O."/>
            <person name="Guillou S."/>
            <person name="Cros-Aarteil S."/>
            <person name="Calhoun S."/>
            <person name="Haridas S."/>
            <person name="Kuo A."/>
            <person name="Mondo S."/>
            <person name="Pangilinan J."/>
            <person name="Riley R."/>
            <person name="LaButti K."/>
            <person name="Andreopoulos B."/>
            <person name="Lipzen A."/>
            <person name="Chen C."/>
            <person name="Yan M."/>
            <person name="Daum C."/>
            <person name="Ng V."/>
            <person name="Clum A."/>
            <person name="Steindorff A."/>
            <person name="Ohm R.A."/>
            <person name="Martin F."/>
            <person name="Silar P."/>
            <person name="Natvig D.O."/>
            <person name="Lalanne C."/>
            <person name="Gautier V."/>
            <person name="Ament-Velasquez S.L."/>
            <person name="Kruys A."/>
            <person name="Hutchinson M.I."/>
            <person name="Powell A.J."/>
            <person name="Barry K."/>
            <person name="Miller A.N."/>
            <person name="Grigoriev I.V."/>
            <person name="Debuchy R."/>
            <person name="Gladieux P."/>
            <person name="Hiltunen Thoren M."/>
            <person name="Johannesson H."/>
        </authorList>
    </citation>
    <scope>NUCLEOTIDE SEQUENCE</scope>
    <source>
        <strain evidence="2">CBS 118394</strain>
    </source>
</reference>
<proteinExistence type="predicted"/>
<sequence length="301" mass="34267">MGTDERKLHFRYVPTNNDPYYEKPPWELGPPPPPRQESVPLVTTTDENQPQPQYHNHQYQAKKEERHFGDEQTQTQDESANQFFTGPMAPVAVFTSRQHAGRRGVSPEALTKLLRKGLVGKGLATLEPNTKPSRNLTYLAGGYYAGRENHQQGDGGVKLDDDHSHDQQHHHNQDHIEPSHSPRKQISCDAISLLLKKGLKGKGLVTLTPNTKPSRDLFYIKGYYGNEDQQSELNEQQDTNSGSPNPDLTQHSSVLLFDQPNDNHSQHDYEMDIDTETDEEDDARAGFKLNKRYRHNKNRSI</sequence>
<organism evidence="2 3">
    <name type="scientific">Apodospora peruviana</name>
    <dbReference type="NCBI Taxonomy" id="516989"/>
    <lineage>
        <taxon>Eukaryota</taxon>
        <taxon>Fungi</taxon>
        <taxon>Dikarya</taxon>
        <taxon>Ascomycota</taxon>
        <taxon>Pezizomycotina</taxon>
        <taxon>Sordariomycetes</taxon>
        <taxon>Sordariomycetidae</taxon>
        <taxon>Sordariales</taxon>
        <taxon>Lasiosphaeriaceae</taxon>
        <taxon>Apodospora</taxon>
    </lineage>
</organism>
<evidence type="ECO:0000256" key="1">
    <source>
        <dbReference type="SAM" id="MobiDB-lite"/>
    </source>
</evidence>
<reference evidence="2" key="2">
    <citation type="submission" date="2023-06" db="EMBL/GenBank/DDBJ databases">
        <authorList>
            <consortium name="Lawrence Berkeley National Laboratory"/>
            <person name="Haridas S."/>
            <person name="Hensen N."/>
            <person name="Bonometti L."/>
            <person name="Westerberg I."/>
            <person name="Brannstrom I.O."/>
            <person name="Guillou S."/>
            <person name="Cros-Aarteil S."/>
            <person name="Calhoun S."/>
            <person name="Kuo A."/>
            <person name="Mondo S."/>
            <person name="Pangilinan J."/>
            <person name="Riley R."/>
            <person name="Labutti K."/>
            <person name="Andreopoulos B."/>
            <person name="Lipzen A."/>
            <person name="Chen C."/>
            <person name="Yanf M."/>
            <person name="Daum C."/>
            <person name="Ng V."/>
            <person name="Clum A."/>
            <person name="Steindorff A."/>
            <person name="Ohm R."/>
            <person name="Martin F."/>
            <person name="Silar P."/>
            <person name="Natvig D."/>
            <person name="Lalanne C."/>
            <person name="Gautier V."/>
            <person name="Ament-Velasquez S.L."/>
            <person name="Kruys A."/>
            <person name="Hutchinson M.I."/>
            <person name="Powell A.J."/>
            <person name="Barry K."/>
            <person name="Miller A.N."/>
            <person name="Grigoriev I.V."/>
            <person name="Debuchy R."/>
            <person name="Gladieux P."/>
            <person name="Thoren M.H."/>
            <person name="Johannesson H."/>
        </authorList>
    </citation>
    <scope>NUCLEOTIDE SEQUENCE</scope>
    <source>
        <strain evidence="2">CBS 118394</strain>
    </source>
</reference>
<evidence type="ECO:0000313" key="3">
    <source>
        <dbReference type="Proteomes" id="UP001283341"/>
    </source>
</evidence>
<feature type="compositionally biased region" description="Acidic residues" evidence="1">
    <location>
        <begin position="271"/>
        <end position="282"/>
    </location>
</feature>
<keyword evidence="3" id="KW-1185">Reference proteome</keyword>
<feature type="compositionally biased region" description="Basic and acidic residues" evidence="1">
    <location>
        <begin position="61"/>
        <end position="70"/>
    </location>
</feature>
<dbReference type="EMBL" id="JAUEDM010000005">
    <property type="protein sequence ID" value="KAK3316952.1"/>
    <property type="molecule type" value="Genomic_DNA"/>
</dbReference>
<dbReference type="AlphaFoldDB" id="A0AAE0M2P4"/>